<sequence length="193" mass="22397">MQSTIFVTKSELYSWLENSVNHSREKRQQISSVILEHPHLVLDLLDIAYTVNDPISCKAAWVLEFAFKEDNTIIFPVLNKFFKGLKSLKLESSIRPCAKICEILMIKYFSKKENNIKEQLNENHLEQITTTCFDWLIGDHKVATQAYSMTSLLLLGQKYSWIYPDLRSILEKNYPYGTAAYKARARLTLAKIK</sequence>
<proteinExistence type="predicted"/>
<name>A0A1K1LU06_9FLAO</name>
<dbReference type="AlphaFoldDB" id="A0A1K1LU06"/>
<keyword evidence="2" id="KW-1185">Reference proteome</keyword>
<evidence type="ECO:0008006" key="3">
    <source>
        <dbReference type="Google" id="ProtNLM"/>
    </source>
</evidence>
<evidence type="ECO:0000313" key="1">
    <source>
        <dbReference type="EMBL" id="SFW14367.1"/>
    </source>
</evidence>
<dbReference type="Proteomes" id="UP000183257">
    <property type="component" value="Unassembled WGS sequence"/>
</dbReference>
<reference evidence="2" key="1">
    <citation type="submission" date="2016-11" db="EMBL/GenBank/DDBJ databases">
        <authorList>
            <person name="Varghese N."/>
            <person name="Submissions S."/>
        </authorList>
    </citation>
    <scope>NUCLEOTIDE SEQUENCE [LARGE SCALE GENOMIC DNA]</scope>
    <source>
        <strain evidence="2">DSM 24786</strain>
    </source>
</reference>
<organism evidence="1 2">
    <name type="scientific">Cellulophaga fucicola</name>
    <dbReference type="NCBI Taxonomy" id="76595"/>
    <lineage>
        <taxon>Bacteria</taxon>
        <taxon>Pseudomonadati</taxon>
        <taxon>Bacteroidota</taxon>
        <taxon>Flavobacteriia</taxon>
        <taxon>Flavobacteriales</taxon>
        <taxon>Flavobacteriaceae</taxon>
        <taxon>Cellulophaga</taxon>
    </lineage>
</organism>
<accession>A0A1K1LU06</accession>
<dbReference type="EMBL" id="FPIY01000001">
    <property type="protein sequence ID" value="SFW14367.1"/>
    <property type="molecule type" value="Genomic_DNA"/>
</dbReference>
<gene>
    <name evidence="1" type="ORF">SAMN05660313_00070</name>
</gene>
<protein>
    <recommendedName>
        <fullName evidence="3">Adenylosuccinate lyase</fullName>
    </recommendedName>
</protein>
<evidence type="ECO:0000313" key="2">
    <source>
        <dbReference type="Proteomes" id="UP000183257"/>
    </source>
</evidence>
<dbReference type="STRING" id="76595.SAMN05660313_00070"/>